<keyword evidence="3" id="KW-1185">Reference proteome</keyword>
<feature type="domain" description="ACT" evidence="1">
    <location>
        <begin position="5"/>
        <end position="76"/>
    </location>
</feature>
<dbReference type="PANTHER" id="PTHR40099">
    <property type="entry name" value="ACETOLACTATE SYNTHASE, SMALL SUBUNIT"/>
    <property type="match status" value="1"/>
</dbReference>
<dbReference type="SUPFAM" id="SSF55021">
    <property type="entry name" value="ACT-like"/>
    <property type="match status" value="2"/>
</dbReference>
<dbReference type="RefSeq" id="WP_138295478.1">
    <property type="nucleotide sequence ID" value="NZ_JACRSO010000001.1"/>
</dbReference>
<sequence length="143" mass="16052">MTAKQISVFLQNQPGKLADFCEILSKHHIDMRAMSMAESRDFGILRLIVDDSQKTADVLKEEGYVYAVTPVLAVEVPDEPGGLMKILNILKENQINLEYSYAFIARKTDCAYMIFRVQQTEQAAEALAKGGVKLICQHELSEL</sequence>
<dbReference type="PROSITE" id="PS51671">
    <property type="entry name" value="ACT"/>
    <property type="match status" value="1"/>
</dbReference>
<evidence type="ECO:0000313" key="3">
    <source>
        <dbReference type="Proteomes" id="UP000654279"/>
    </source>
</evidence>
<dbReference type="EMBL" id="JACRSO010000001">
    <property type="protein sequence ID" value="MBC8527981.1"/>
    <property type="molecule type" value="Genomic_DNA"/>
</dbReference>
<accession>A0A926CYK0</accession>
<name>A0A926CYK0_9FIRM</name>
<protein>
    <submittedName>
        <fullName evidence="2">Acetolactate synthase</fullName>
    </submittedName>
</protein>
<reference evidence="2" key="1">
    <citation type="submission" date="2020-08" db="EMBL/GenBank/DDBJ databases">
        <title>Genome public.</title>
        <authorList>
            <person name="Liu C."/>
            <person name="Sun Q."/>
        </authorList>
    </citation>
    <scope>NUCLEOTIDE SEQUENCE</scope>
    <source>
        <strain evidence="2">NSJ-44</strain>
    </source>
</reference>
<evidence type="ECO:0000259" key="1">
    <source>
        <dbReference type="PROSITE" id="PS51671"/>
    </source>
</evidence>
<dbReference type="InterPro" id="IPR045739">
    <property type="entry name" value="ACT_dom_pair"/>
</dbReference>
<dbReference type="InterPro" id="IPR045865">
    <property type="entry name" value="ACT-like_dom_sf"/>
</dbReference>
<dbReference type="Gene3D" id="3.30.2130.10">
    <property type="entry name" value="VC0802-like"/>
    <property type="match status" value="1"/>
</dbReference>
<gene>
    <name evidence="2" type="ORF">H8699_00825</name>
</gene>
<dbReference type="Pfam" id="PF19571">
    <property type="entry name" value="ACT_8"/>
    <property type="match status" value="1"/>
</dbReference>
<dbReference type="Proteomes" id="UP000654279">
    <property type="component" value="Unassembled WGS sequence"/>
</dbReference>
<evidence type="ECO:0000313" key="2">
    <source>
        <dbReference type="EMBL" id="MBC8527981.1"/>
    </source>
</evidence>
<dbReference type="PANTHER" id="PTHR40099:SF1">
    <property type="entry name" value="ACETOLACTATE SYNTHASE, SMALL SUBUNIT"/>
    <property type="match status" value="1"/>
</dbReference>
<dbReference type="InterPro" id="IPR002912">
    <property type="entry name" value="ACT_dom"/>
</dbReference>
<dbReference type="AlphaFoldDB" id="A0A926CYK0"/>
<proteinExistence type="predicted"/>
<dbReference type="CDD" id="cd04882">
    <property type="entry name" value="ACT_Bt0572_2"/>
    <property type="match status" value="1"/>
</dbReference>
<comment type="caution">
    <text evidence="2">The sequence shown here is derived from an EMBL/GenBank/DDBJ whole genome shotgun (WGS) entry which is preliminary data.</text>
</comment>
<organism evidence="2 3">
    <name type="scientific">Luoshenia tenuis</name>
    <dbReference type="NCBI Taxonomy" id="2763654"/>
    <lineage>
        <taxon>Bacteria</taxon>
        <taxon>Bacillati</taxon>
        <taxon>Bacillota</taxon>
        <taxon>Clostridia</taxon>
        <taxon>Christensenellales</taxon>
        <taxon>Christensenellaceae</taxon>
        <taxon>Luoshenia</taxon>
    </lineage>
</organism>